<evidence type="ECO:0000256" key="3">
    <source>
        <dbReference type="ARBA" id="ARBA00029447"/>
    </source>
</evidence>
<dbReference type="EMBL" id="FTOM01000001">
    <property type="protein sequence ID" value="SIS55039.1"/>
    <property type="molecule type" value="Genomic_DNA"/>
</dbReference>
<organism evidence="9 10">
    <name type="scientific">Phaeovulum vinaykumarii</name>
    <dbReference type="NCBI Taxonomy" id="407234"/>
    <lineage>
        <taxon>Bacteria</taxon>
        <taxon>Pseudomonadati</taxon>
        <taxon>Pseudomonadota</taxon>
        <taxon>Alphaproteobacteria</taxon>
        <taxon>Rhodobacterales</taxon>
        <taxon>Paracoccaceae</taxon>
        <taxon>Phaeovulum</taxon>
    </lineage>
</organism>
<feature type="domain" description="Methyl-accepting transducer" evidence="7">
    <location>
        <begin position="484"/>
        <end position="713"/>
    </location>
</feature>
<keyword evidence="4" id="KW-0807">Transducer</keyword>
<evidence type="ECO:0000256" key="4">
    <source>
        <dbReference type="PROSITE-ProRule" id="PRU00284"/>
    </source>
</evidence>
<dbReference type="SUPFAM" id="SSF58104">
    <property type="entry name" value="Methyl-accepting chemotaxis protein (MCP) signaling domain"/>
    <property type="match status" value="1"/>
</dbReference>
<dbReference type="RefSeq" id="WP_076363312.1">
    <property type="nucleotide sequence ID" value="NZ_FTOM01000001.1"/>
</dbReference>
<dbReference type="STRING" id="407234.SAMN05421795_101501"/>
<keyword evidence="6" id="KW-0472">Membrane</keyword>
<dbReference type="FunFam" id="1.10.287.950:FF:000001">
    <property type="entry name" value="Methyl-accepting chemotaxis sensory transducer"/>
    <property type="match status" value="1"/>
</dbReference>
<dbReference type="PROSITE" id="PS50885">
    <property type="entry name" value="HAMP"/>
    <property type="match status" value="2"/>
</dbReference>
<comment type="similarity">
    <text evidence="3">Belongs to the methyl-accepting chemotaxis (MCP) protein family.</text>
</comment>
<proteinExistence type="inferred from homology"/>
<feature type="compositionally biased region" description="Basic and acidic residues" evidence="5">
    <location>
        <begin position="384"/>
        <end position="414"/>
    </location>
</feature>
<dbReference type="GO" id="GO:0006935">
    <property type="term" value="P:chemotaxis"/>
    <property type="evidence" value="ECO:0007669"/>
    <property type="project" value="UniProtKB-KW"/>
</dbReference>
<evidence type="ECO:0000256" key="5">
    <source>
        <dbReference type="SAM" id="MobiDB-lite"/>
    </source>
</evidence>
<evidence type="ECO:0000256" key="1">
    <source>
        <dbReference type="ARBA" id="ARBA00004370"/>
    </source>
</evidence>
<feature type="compositionally biased region" description="Basic and acidic residues" evidence="5">
    <location>
        <begin position="361"/>
        <end position="377"/>
    </location>
</feature>
<dbReference type="Gene3D" id="6.10.340.10">
    <property type="match status" value="1"/>
</dbReference>
<keyword evidence="6" id="KW-1133">Transmembrane helix</keyword>
<dbReference type="SMART" id="SM00283">
    <property type="entry name" value="MA"/>
    <property type="match status" value="1"/>
</dbReference>
<dbReference type="CDD" id="cd11386">
    <property type="entry name" value="MCP_signal"/>
    <property type="match status" value="1"/>
</dbReference>
<keyword evidence="6" id="KW-0812">Transmembrane</keyword>
<reference evidence="10" key="1">
    <citation type="submission" date="2017-01" db="EMBL/GenBank/DDBJ databases">
        <authorList>
            <person name="Varghese N."/>
            <person name="Submissions S."/>
        </authorList>
    </citation>
    <scope>NUCLEOTIDE SEQUENCE [LARGE SCALE GENOMIC DNA]</scope>
    <source>
        <strain evidence="10">DSM 18714</strain>
    </source>
</reference>
<evidence type="ECO:0000313" key="9">
    <source>
        <dbReference type="EMBL" id="SIS55039.1"/>
    </source>
</evidence>
<dbReference type="PROSITE" id="PS50111">
    <property type="entry name" value="CHEMOTAXIS_TRANSDUC_2"/>
    <property type="match status" value="1"/>
</dbReference>
<keyword evidence="10" id="KW-1185">Reference proteome</keyword>
<dbReference type="Pfam" id="PF00015">
    <property type="entry name" value="MCPsignal"/>
    <property type="match status" value="1"/>
</dbReference>
<sequence length="738" mass="78578">MTWAHEIWASVALRIGACILALGLMLGLGGGLSWQDFAGFRDHMQDLRQTQIPALRDNSAVVARVASLPQAFAEMLGADQPEGLETARLAAEEKVAVFAGLSANMTGPRAPEIGARLEGLSDDIAELAALRRKEMVAQDILNAALQDIDAAVATVTMGFNDYNPKDVMRLRSEMIRTLAETDLTAFEHRANKLSQAGQRLAQSVPRKSPQHRDRLLALTSPAQGLAAMRRGQLALALQTRELSTRALRNVEALASLSAAAGDAALDQLSGKAEGMAAHIARAMVWLQRIMAVGLVVVVLSVLLVRRGVVVPLRNLAARTHRLAEGDTSALDDMPRRRGEIGAVLEALVIFRDNILENRRMAEESRTAAETRARERAAAEAQRQAAERAEMAREAERQRAALERERAEDAERRRLAEAAEAERAARTAEQEAVVGALAEALRRLAAGDLSGRIETQFPEGYERLRHDFNNTMSVLCDLITSIQGTTGSIRRETETLNSATDELARRTEQNAATLEQTAAAIAQLSESAHAGAARAQDTAAIAHKVHDHARSSQKIVGESMRAMERISSSSEAITRIVSVIDDISFQTNLLALNAGVEAARAGEAGRGFAVVASEVRALAQRASDAASEIGALISESRDNVRSGADLVTRAGEALTSILSEIDLISQNVAALATASKEQSSGIAEIATATAQLDQTTQANAAMFIETAGTGARLAEEAEALAAASAHFCNGAGDPGRAAA</sequence>
<dbReference type="InterPro" id="IPR004090">
    <property type="entry name" value="Chemotax_Me-accpt_rcpt"/>
</dbReference>
<name>A0A1N7K0C4_9RHOB</name>
<feature type="domain" description="HAMP" evidence="8">
    <location>
        <begin position="306"/>
        <end position="359"/>
    </location>
</feature>
<comment type="subcellular location">
    <subcellularLocation>
        <location evidence="1">Membrane</location>
    </subcellularLocation>
</comment>
<evidence type="ECO:0000313" key="10">
    <source>
        <dbReference type="Proteomes" id="UP000186098"/>
    </source>
</evidence>
<feature type="transmembrane region" description="Helical" evidence="6">
    <location>
        <begin position="12"/>
        <end position="34"/>
    </location>
</feature>
<dbReference type="AlphaFoldDB" id="A0A1N7K0C4"/>
<dbReference type="PANTHER" id="PTHR43531:SF11">
    <property type="entry name" value="METHYL-ACCEPTING CHEMOTAXIS PROTEIN 3"/>
    <property type="match status" value="1"/>
</dbReference>
<dbReference type="SMART" id="SM00304">
    <property type="entry name" value="HAMP"/>
    <property type="match status" value="2"/>
</dbReference>
<dbReference type="PRINTS" id="PR00260">
    <property type="entry name" value="CHEMTRNSDUCR"/>
</dbReference>
<dbReference type="Gene3D" id="1.10.287.950">
    <property type="entry name" value="Methyl-accepting chemotaxis protein"/>
    <property type="match status" value="1"/>
</dbReference>
<dbReference type="Pfam" id="PF00672">
    <property type="entry name" value="HAMP"/>
    <property type="match status" value="1"/>
</dbReference>
<gene>
    <name evidence="9" type="ORF">SAMN05421795_101501</name>
</gene>
<dbReference type="Proteomes" id="UP000186098">
    <property type="component" value="Unassembled WGS sequence"/>
</dbReference>
<dbReference type="SUPFAM" id="SSF158472">
    <property type="entry name" value="HAMP domain-like"/>
    <property type="match status" value="1"/>
</dbReference>
<protein>
    <submittedName>
        <fullName evidence="9">Methyl-accepting chemotaxis protein</fullName>
    </submittedName>
</protein>
<dbReference type="InterPro" id="IPR004089">
    <property type="entry name" value="MCPsignal_dom"/>
</dbReference>
<evidence type="ECO:0000256" key="6">
    <source>
        <dbReference type="SAM" id="Phobius"/>
    </source>
</evidence>
<dbReference type="PANTHER" id="PTHR43531">
    <property type="entry name" value="PROTEIN ICFG"/>
    <property type="match status" value="1"/>
</dbReference>
<dbReference type="InterPro" id="IPR003660">
    <property type="entry name" value="HAMP_dom"/>
</dbReference>
<evidence type="ECO:0000256" key="2">
    <source>
        <dbReference type="ARBA" id="ARBA00022500"/>
    </source>
</evidence>
<accession>A0A1N7K0C4</accession>
<dbReference type="InterPro" id="IPR051310">
    <property type="entry name" value="MCP_chemotaxis"/>
</dbReference>
<dbReference type="GO" id="GO:0016020">
    <property type="term" value="C:membrane"/>
    <property type="evidence" value="ECO:0007669"/>
    <property type="project" value="UniProtKB-SubCell"/>
</dbReference>
<feature type="domain" description="HAMP" evidence="8">
    <location>
        <begin position="427"/>
        <end position="479"/>
    </location>
</feature>
<keyword evidence="2" id="KW-0145">Chemotaxis</keyword>
<dbReference type="GO" id="GO:0004888">
    <property type="term" value="F:transmembrane signaling receptor activity"/>
    <property type="evidence" value="ECO:0007669"/>
    <property type="project" value="InterPro"/>
</dbReference>
<evidence type="ECO:0000259" key="7">
    <source>
        <dbReference type="PROSITE" id="PS50111"/>
    </source>
</evidence>
<evidence type="ECO:0000259" key="8">
    <source>
        <dbReference type="PROSITE" id="PS50885"/>
    </source>
</evidence>
<dbReference type="GO" id="GO:0007165">
    <property type="term" value="P:signal transduction"/>
    <property type="evidence" value="ECO:0007669"/>
    <property type="project" value="UniProtKB-KW"/>
</dbReference>
<feature type="region of interest" description="Disordered" evidence="5">
    <location>
        <begin position="361"/>
        <end position="414"/>
    </location>
</feature>